<evidence type="ECO:0000259" key="3">
    <source>
        <dbReference type="PROSITE" id="PS51186"/>
    </source>
</evidence>
<comment type="caution">
    <text evidence="4">The sequence shown here is derived from an EMBL/GenBank/DDBJ whole genome shotgun (WGS) entry which is preliminary data.</text>
</comment>
<dbReference type="Proteomes" id="UP000559182">
    <property type="component" value="Unassembled WGS sequence"/>
</dbReference>
<keyword evidence="1 4" id="KW-0808">Transferase</keyword>
<sequence length="161" mass="18051">MSADRREATVEFRELEWPDLPAVGAMDEQIFGHDAWSAQSWWSELAGRPRRRYTVVTASDRIVGYGGVDCAGATADVMTIAVDPARQGHGLGRRLLERLTAEARGSGAEALLLEVRADNEPARNLYLRAGFEHIRTRRNYYRPDNVDAHIMRANLEVISND</sequence>
<feature type="domain" description="N-acetyltransferase" evidence="3">
    <location>
        <begin position="10"/>
        <end position="156"/>
    </location>
</feature>
<dbReference type="NCBIfam" id="TIGR01575">
    <property type="entry name" value="rimI"/>
    <property type="match status" value="1"/>
</dbReference>
<dbReference type="RefSeq" id="WP_183322976.1">
    <property type="nucleotide sequence ID" value="NZ_JACHVQ010000006.1"/>
</dbReference>
<keyword evidence="5" id="KW-1185">Reference proteome</keyword>
<dbReference type="SUPFAM" id="SSF55729">
    <property type="entry name" value="Acyl-CoA N-acyltransferases (Nat)"/>
    <property type="match status" value="1"/>
</dbReference>
<dbReference type="EMBL" id="JACHVQ010000006">
    <property type="protein sequence ID" value="MBB2894531.1"/>
    <property type="molecule type" value="Genomic_DNA"/>
</dbReference>
<evidence type="ECO:0000256" key="2">
    <source>
        <dbReference type="ARBA" id="ARBA00023315"/>
    </source>
</evidence>
<evidence type="ECO:0000313" key="4">
    <source>
        <dbReference type="EMBL" id="MBB2894531.1"/>
    </source>
</evidence>
<dbReference type="InterPro" id="IPR050832">
    <property type="entry name" value="Bact_Acetyltransf"/>
</dbReference>
<dbReference type="PROSITE" id="PS51186">
    <property type="entry name" value="GNAT"/>
    <property type="match status" value="1"/>
</dbReference>
<dbReference type="GO" id="GO:0008999">
    <property type="term" value="F:protein-N-terminal-alanine acetyltransferase activity"/>
    <property type="evidence" value="ECO:0007669"/>
    <property type="project" value="UniProtKB-EC"/>
</dbReference>
<keyword evidence="2 4" id="KW-0012">Acyltransferase</keyword>
<organism evidence="4 5">
    <name type="scientific">Flexivirga oryzae</name>
    <dbReference type="NCBI Taxonomy" id="1794944"/>
    <lineage>
        <taxon>Bacteria</taxon>
        <taxon>Bacillati</taxon>
        <taxon>Actinomycetota</taxon>
        <taxon>Actinomycetes</taxon>
        <taxon>Micrococcales</taxon>
        <taxon>Dermacoccaceae</taxon>
        <taxon>Flexivirga</taxon>
    </lineage>
</organism>
<protein>
    <submittedName>
        <fullName evidence="4">Ribosomal-protein-alanine N-acetyltransferase</fullName>
        <ecNumber evidence="4">2.3.1.267</ecNumber>
    </submittedName>
</protein>
<dbReference type="InterPro" id="IPR006464">
    <property type="entry name" value="AcTrfase_RimI/Ard1"/>
</dbReference>
<accession>A0A839NIQ3</accession>
<dbReference type="InterPro" id="IPR000182">
    <property type="entry name" value="GNAT_dom"/>
</dbReference>
<name>A0A839NIQ3_9MICO</name>
<evidence type="ECO:0000256" key="1">
    <source>
        <dbReference type="ARBA" id="ARBA00022679"/>
    </source>
</evidence>
<proteinExistence type="predicted"/>
<dbReference type="InterPro" id="IPR016181">
    <property type="entry name" value="Acyl_CoA_acyltransferase"/>
</dbReference>
<dbReference type="Gene3D" id="3.40.630.30">
    <property type="match status" value="1"/>
</dbReference>
<dbReference type="CDD" id="cd04301">
    <property type="entry name" value="NAT_SF"/>
    <property type="match status" value="1"/>
</dbReference>
<dbReference type="Pfam" id="PF00583">
    <property type="entry name" value="Acetyltransf_1"/>
    <property type="match status" value="1"/>
</dbReference>
<reference evidence="4 5" key="1">
    <citation type="submission" date="2020-08" db="EMBL/GenBank/DDBJ databases">
        <title>Sequencing the genomes of 1000 actinobacteria strains.</title>
        <authorList>
            <person name="Klenk H.-P."/>
        </authorList>
    </citation>
    <scope>NUCLEOTIDE SEQUENCE [LARGE SCALE GENOMIC DNA]</scope>
    <source>
        <strain evidence="4 5">DSM 105369</strain>
    </source>
</reference>
<evidence type="ECO:0000313" key="5">
    <source>
        <dbReference type="Proteomes" id="UP000559182"/>
    </source>
</evidence>
<gene>
    <name evidence="4" type="ORF">FHU39_004577</name>
</gene>
<dbReference type="EC" id="2.3.1.267" evidence="4"/>
<dbReference type="AlphaFoldDB" id="A0A839NIQ3"/>
<dbReference type="PANTHER" id="PTHR43877">
    <property type="entry name" value="AMINOALKYLPHOSPHONATE N-ACETYLTRANSFERASE-RELATED-RELATED"/>
    <property type="match status" value="1"/>
</dbReference>